<dbReference type="EMBL" id="CADCTW010000251">
    <property type="protein sequence ID" value="CAA9372132.1"/>
    <property type="molecule type" value="Genomic_DNA"/>
</dbReference>
<dbReference type="Gene3D" id="3.20.20.80">
    <property type="entry name" value="Glycosidases"/>
    <property type="match status" value="1"/>
</dbReference>
<dbReference type="Pfam" id="PF14307">
    <property type="entry name" value="Glyco_tran_WbsX"/>
    <property type="match status" value="1"/>
</dbReference>
<dbReference type="GO" id="GO:0016740">
    <property type="term" value="F:transferase activity"/>
    <property type="evidence" value="ECO:0007669"/>
    <property type="project" value="UniProtKB-KW"/>
</dbReference>
<dbReference type="PANTHER" id="PTHR41244">
    <property type="entry name" value="RHAMNAN SYNTHESIS F"/>
    <property type="match status" value="1"/>
</dbReference>
<organism evidence="1">
    <name type="scientific">uncultured Gemmatimonadota bacterium</name>
    <dbReference type="NCBI Taxonomy" id="203437"/>
    <lineage>
        <taxon>Bacteria</taxon>
        <taxon>Pseudomonadati</taxon>
        <taxon>Gemmatimonadota</taxon>
        <taxon>environmental samples</taxon>
    </lineage>
</organism>
<proteinExistence type="predicted"/>
<dbReference type="PANTHER" id="PTHR41244:SF1">
    <property type="entry name" value="GLYCOSYLTRANSFERASE"/>
    <property type="match status" value="1"/>
</dbReference>
<dbReference type="CDD" id="cd11579">
    <property type="entry name" value="Glyco_tran_WbsX"/>
    <property type="match status" value="1"/>
</dbReference>
<dbReference type="InterPro" id="IPR032719">
    <property type="entry name" value="WbsX"/>
</dbReference>
<accession>A0A6J4MY81</accession>
<sequence length="384" mass="44323">MRALCFYLPQYHPIPENDEWWGPGFTEWTNVAQARPRFRGHYQPHIPADLGFYDLRLEETRIAQAELAKEYGVGGFCYYHYWFEGRQLLERPFDEVLASGKPDFPFCLCWANGHWTRRWDGMDSEVLMRQDYTFYDAAEHMEWLVRAFRDRRYVRVGGRPLFLVYQPEALVNRAALIRTWRETAARLGEPELFLCAVKSPGDRTTYAEALADGFDAMTEFAPTGRMAAVEGRLGALRTFARRAARRLKVELLAPVRARLHVFSYRELAEESMRRVPEGERVFPCVMPSWDNTARRRTGATIIQNDDAGLYGRWLEHACRRVAGNPADERIVFINAWNEWAEGCHLEPDLRNGRRFLEATRDALAPYAQAPARRAPSAPRAAGVA</sequence>
<name>A0A6J4MY81_9BACT</name>
<protein>
    <submittedName>
        <fullName evidence="1">Glycosyltransferase</fullName>
    </submittedName>
</protein>
<reference evidence="1" key="1">
    <citation type="submission" date="2020-02" db="EMBL/GenBank/DDBJ databases">
        <authorList>
            <person name="Meier V. D."/>
        </authorList>
    </citation>
    <scope>NUCLEOTIDE SEQUENCE</scope>
    <source>
        <strain evidence="1">AVDCRST_MAG68</strain>
    </source>
</reference>
<gene>
    <name evidence="1" type="ORF">AVDCRST_MAG68-5627</name>
</gene>
<evidence type="ECO:0000313" key="1">
    <source>
        <dbReference type="EMBL" id="CAA9372132.1"/>
    </source>
</evidence>
<dbReference type="AlphaFoldDB" id="A0A6J4MY81"/>
<keyword evidence="1" id="KW-0808">Transferase</keyword>